<evidence type="ECO:0000313" key="4">
    <source>
        <dbReference type="Proteomes" id="UP000280008"/>
    </source>
</evidence>
<dbReference type="AlphaFoldDB" id="A0A495IK58"/>
<sequence length="574" mass="60286">MTTSEAAPRPADRADAARDPRSGRPVTVVDTWLGGGEVLATLHVPDGAATTGVVICPPIGYEYTVAYRTLRHLADRLAEQGLAAARYDHPGFGDSTHDVTAESLSRGAAVAAEALRDAGCASIAYVGLGSGALVASLAAASDPAPAALVLWDPAASGRQWLRRQRSIYQIEVGPLAEPAPEDTVEIAGAELPDWLAEQIAALDYDPLVATSLPTLVAVRSGAAGTLPKTLRPVADRLDVVEVPGHENALDVSSIESTIPAASVDVVSAWLAERVGGGAGARVAAPAPVVTARAAFDGAEYEESLRRLGPHSLFAVETRPAGGADDLPIVVLHNGSAEHRIGTTRYQVELARRFAAFGIRSLRVDRRGTGESAPVVADEPNLLFTQEWLDDGADVLDALDLPREKVGVVGMCVGSWVGLVAAPSRVAFVAALAVNDHRVVPQAPQAPHEGVDPVEGAQEPTPALRDRLVAVAKRRLPYPLLLALASRGVVQFAEPNLRRALAAGTDVVVLLSPSDAEIFRAHRGPHAVSRLQRTPGRLTVLEHPAGDHALYSPGIRRRAVDEAFAAAVRAFRIAR</sequence>
<evidence type="ECO:0000313" key="3">
    <source>
        <dbReference type="EMBL" id="RKR76392.1"/>
    </source>
</evidence>
<dbReference type="PANTHER" id="PTHR43265">
    <property type="entry name" value="ESTERASE ESTD"/>
    <property type="match status" value="1"/>
</dbReference>
<keyword evidence="3" id="KW-0645">Protease</keyword>
<organism evidence="3 4">
    <name type="scientific">Frondihabitans australicus</name>
    <dbReference type="NCBI Taxonomy" id="386892"/>
    <lineage>
        <taxon>Bacteria</taxon>
        <taxon>Bacillati</taxon>
        <taxon>Actinomycetota</taxon>
        <taxon>Actinomycetes</taxon>
        <taxon>Micrococcales</taxon>
        <taxon>Microbacteriaceae</taxon>
        <taxon>Frondihabitans</taxon>
    </lineage>
</organism>
<keyword evidence="4" id="KW-1185">Reference proteome</keyword>
<protein>
    <submittedName>
        <fullName evidence="3">Serine aminopeptidase S33 family</fullName>
    </submittedName>
</protein>
<dbReference type="OrthoDB" id="249225at2"/>
<keyword evidence="3" id="KW-0378">Hydrolase</keyword>
<feature type="compositionally biased region" description="Basic and acidic residues" evidence="1">
    <location>
        <begin position="10"/>
        <end position="22"/>
    </location>
</feature>
<dbReference type="Gene3D" id="3.40.50.1820">
    <property type="entry name" value="alpha/beta hydrolase"/>
    <property type="match status" value="2"/>
</dbReference>
<reference evidence="3 4" key="1">
    <citation type="submission" date="2018-10" db="EMBL/GenBank/DDBJ databases">
        <title>Sequencing the genomes of 1000 actinobacteria strains.</title>
        <authorList>
            <person name="Klenk H.-P."/>
        </authorList>
    </citation>
    <scope>NUCLEOTIDE SEQUENCE [LARGE SCALE GENOMIC DNA]</scope>
    <source>
        <strain evidence="3 4">DSM 17894</strain>
    </source>
</reference>
<dbReference type="Proteomes" id="UP000280008">
    <property type="component" value="Unassembled WGS sequence"/>
</dbReference>
<dbReference type="GO" id="GO:0052689">
    <property type="term" value="F:carboxylic ester hydrolase activity"/>
    <property type="evidence" value="ECO:0007669"/>
    <property type="project" value="TreeGrafter"/>
</dbReference>
<accession>A0A495IK58</accession>
<evidence type="ECO:0000259" key="2">
    <source>
        <dbReference type="Pfam" id="PF12146"/>
    </source>
</evidence>
<name>A0A495IK58_9MICO</name>
<dbReference type="GO" id="GO:0004177">
    <property type="term" value="F:aminopeptidase activity"/>
    <property type="evidence" value="ECO:0007669"/>
    <property type="project" value="UniProtKB-KW"/>
</dbReference>
<evidence type="ECO:0000256" key="1">
    <source>
        <dbReference type="SAM" id="MobiDB-lite"/>
    </source>
</evidence>
<proteinExistence type="predicted"/>
<dbReference type="PANTHER" id="PTHR43265:SF1">
    <property type="entry name" value="ESTERASE ESTD"/>
    <property type="match status" value="1"/>
</dbReference>
<dbReference type="InterPro" id="IPR029058">
    <property type="entry name" value="AB_hydrolase_fold"/>
</dbReference>
<feature type="region of interest" description="Disordered" evidence="1">
    <location>
        <begin position="1"/>
        <end position="25"/>
    </location>
</feature>
<comment type="caution">
    <text evidence="3">The sequence shown here is derived from an EMBL/GenBank/DDBJ whole genome shotgun (WGS) entry which is preliminary data.</text>
</comment>
<keyword evidence="3" id="KW-0031">Aminopeptidase</keyword>
<feature type="domain" description="Serine aminopeptidase S33" evidence="2">
    <location>
        <begin position="69"/>
        <end position="213"/>
    </location>
</feature>
<dbReference type="SUPFAM" id="SSF53474">
    <property type="entry name" value="alpha/beta-Hydrolases"/>
    <property type="match status" value="2"/>
</dbReference>
<dbReference type="Pfam" id="PF12146">
    <property type="entry name" value="Hydrolase_4"/>
    <property type="match status" value="1"/>
</dbReference>
<dbReference type="RefSeq" id="WP_121371370.1">
    <property type="nucleotide sequence ID" value="NZ_RBKS01000001.1"/>
</dbReference>
<dbReference type="InterPro" id="IPR053145">
    <property type="entry name" value="AB_hydrolase_Est10"/>
</dbReference>
<dbReference type="InterPro" id="IPR022742">
    <property type="entry name" value="Hydrolase_4"/>
</dbReference>
<gene>
    <name evidence="3" type="ORF">C8E83_3565</name>
</gene>
<dbReference type="EMBL" id="RBKS01000001">
    <property type="protein sequence ID" value="RKR76392.1"/>
    <property type="molecule type" value="Genomic_DNA"/>
</dbReference>